<dbReference type="InterPro" id="IPR013783">
    <property type="entry name" value="Ig-like_fold"/>
</dbReference>
<feature type="compositionally biased region" description="Low complexity" evidence="1">
    <location>
        <begin position="425"/>
        <end position="437"/>
    </location>
</feature>
<dbReference type="Gene3D" id="2.60.40.10">
    <property type="entry name" value="Immunoglobulins"/>
    <property type="match status" value="2"/>
</dbReference>
<dbReference type="Pfam" id="PF07686">
    <property type="entry name" value="V-set"/>
    <property type="match status" value="2"/>
</dbReference>
<keyword evidence="2" id="KW-1133">Transmembrane helix</keyword>
<keyword evidence="2" id="KW-0812">Transmembrane</keyword>
<feature type="region of interest" description="Disordered" evidence="1">
    <location>
        <begin position="328"/>
        <end position="449"/>
    </location>
</feature>
<reference evidence="5" key="2">
    <citation type="submission" date="2025-09" db="UniProtKB">
        <authorList>
            <consortium name="Ensembl"/>
        </authorList>
    </citation>
    <scope>IDENTIFICATION</scope>
</reference>
<dbReference type="PANTHER" id="PTHR21063:SF4">
    <property type="entry name" value="CD48 ANTIGEN-RELATED"/>
    <property type="match status" value="1"/>
</dbReference>
<dbReference type="PANTHER" id="PTHR21063">
    <property type="entry name" value="LFA-3"/>
    <property type="match status" value="1"/>
</dbReference>
<feature type="transmembrane region" description="Helical" evidence="2">
    <location>
        <begin position="257"/>
        <end position="282"/>
    </location>
</feature>
<sequence length="449" mass="49405">MNRNLLTYHLYEKCILISVLSLLANGVFSVGSDVGSVFVMEGDSVTLHTDIKTDQQEDIKWYFDDTRIAQITGDLSFICTDVQCNEGTERFRDRLKLDHQTGSLTIMNITNTDSGDYELKIISIRRSSEKTFNVTVYDVSAAERDDKRKSVKEGESVTLDPGVMKNLNDSKTWYFNDIRITEITGDQSKICTDVQCNNGTKRFRNRLKLDHQTGSLTIMNTRITDSGDYKLQINSSRFSITRSFSVTVSDSGLSSAAVAGICAAAAVVGVLLLMAISLYLLYRLVRWKDTRTQHNDQVNGVYNLSPDQNDVPLMDVAHERSSNHTNALVMNTSNDSSSNHTDALVKNTTSDSSSNHIYAVKNTTNDSSSNHTDGPVKNTTSDSSSHHTDAPVKNTTSDSSSHHTDAPVKNTTSDSSSDHTDAPVTNTTSDSSSNHTDAPVMNTTNDSSF</sequence>
<dbReference type="Ensembl" id="ENSCCRT00010065004.1">
    <property type="protein sequence ID" value="ENSCCRP00010059288.1"/>
    <property type="gene ID" value="ENSCCRG00010025128.1"/>
</dbReference>
<dbReference type="Proteomes" id="UP000694427">
    <property type="component" value="Unplaced"/>
</dbReference>
<evidence type="ECO:0000313" key="5">
    <source>
        <dbReference type="Ensembl" id="ENSCCRP00010059288.1"/>
    </source>
</evidence>
<feature type="domain" description="Immunoglobulin" evidence="4">
    <location>
        <begin position="34"/>
        <end position="137"/>
    </location>
</feature>
<feature type="chain" id="PRO_5034183634" description="Immunoglobulin domain-containing protein" evidence="3">
    <location>
        <begin position="30"/>
        <end position="449"/>
    </location>
</feature>
<feature type="compositionally biased region" description="Low complexity" evidence="1">
    <location>
        <begin position="331"/>
        <end position="342"/>
    </location>
</feature>
<feature type="signal peptide" evidence="3">
    <location>
        <begin position="1"/>
        <end position="29"/>
    </location>
</feature>
<dbReference type="AlphaFoldDB" id="A0A8C1L9E1"/>
<protein>
    <recommendedName>
        <fullName evidence="4">Immunoglobulin domain-containing protein</fullName>
    </recommendedName>
</protein>
<dbReference type="InterPro" id="IPR036179">
    <property type="entry name" value="Ig-like_dom_sf"/>
</dbReference>
<organism evidence="5 6">
    <name type="scientific">Cyprinus carpio</name>
    <name type="common">Common carp</name>
    <dbReference type="NCBI Taxonomy" id="7962"/>
    <lineage>
        <taxon>Eukaryota</taxon>
        <taxon>Metazoa</taxon>
        <taxon>Chordata</taxon>
        <taxon>Craniata</taxon>
        <taxon>Vertebrata</taxon>
        <taxon>Euteleostomi</taxon>
        <taxon>Actinopterygii</taxon>
        <taxon>Neopterygii</taxon>
        <taxon>Teleostei</taxon>
        <taxon>Ostariophysi</taxon>
        <taxon>Cypriniformes</taxon>
        <taxon>Cyprinidae</taxon>
        <taxon>Cyprininae</taxon>
        <taxon>Cyprinus</taxon>
    </lineage>
</organism>
<dbReference type="InterPro" id="IPR003599">
    <property type="entry name" value="Ig_sub"/>
</dbReference>
<keyword evidence="6" id="KW-1185">Reference proteome</keyword>
<evidence type="ECO:0000259" key="4">
    <source>
        <dbReference type="SMART" id="SM00409"/>
    </source>
</evidence>
<feature type="compositionally biased region" description="Polar residues" evidence="1">
    <location>
        <begin position="346"/>
        <end position="372"/>
    </location>
</feature>
<evidence type="ECO:0000313" key="6">
    <source>
        <dbReference type="Proteomes" id="UP000694427"/>
    </source>
</evidence>
<dbReference type="InterPro" id="IPR013106">
    <property type="entry name" value="Ig_V-set"/>
</dbReference>
<keyword evidence="3" id="KW-0732">Signal</keyword>
<keyword evidence="2" id="KW-0472">Membrane</keyword>
<evidence type="ECO:0000256" key="1">
    <source>
        <dbReference type="SAM" id="MobiDB-lite"/>
    </source>
</evidence>
<dbReference type="SMART" id="SM00409">
    <property type="entry name" value="IG"/>
    <property type="match status" value="2"/>
</dbReference>
<dbReference type="SUPFAM" id="SSF48726">
    <property type="entry name" value="Immunoglobulin"/>
    <property type="match status" value="2"/>
</dbReference>
<accession>A0A8C1L9E1</accession>
<evidence type="ECO:0000256" key="3">
    <source>
        <dbReference type="SAM" id="SignalP"/>
    </source>
</evidence>
<reference evidence="5" key="1">
    <citation type="submission" date="2025-08" db="UniProtKB">
        <authorList>
            <consortium name="Ensembl"/>
        </authorList>
    </citation>
    <scope>IDENTIFICATION</scope>
</reference>
<feature type="domain" description="Immunoglobulin" evidence="4">
    <location>
        <begin position="146"/>
        <end position="249"/>
    </location>
</feature>
<proteinExistence type="predicted"/>
<name>A0A8C1L9E1_CYPCA</name>
<evidence type="ECO:0000256" key="2">
    <source>
        <dbReference type="SAM" id="Phobius"/>
    </source>
</evidence>